<proteinExistence type="predicted"/>
<protein>
    <submittedName>
        <fullName evidence="2">Mitogen-activated protein kinase</fullName>
    </submittedName>
</protein>
<feature type="non-terminal residue" evidence="2">
    <location>
        <position position="1"/>
    </location>
</feature>
<dbReference type="STRING" id="4846.A0A367JHX8"/>
<feature type="compositionally biased region" description="Low complexity" evidence="1">
    <location>
        <begin position="99"/>
        <end position="110"/>
    </location>
</feature>
<accession>A0A367JHX8</accession>
<evidence type="ECO:0000313" key="3">
    <source>
        <dbReference type="Proteomes" id="UP000253551"/>
    </source>
</evidence>
<keyword evidence="2" id="KW-0418">Kinase</keyword>
<dbReference type="AlphaFoldDB" id="A0A367JHX8"/>
<dbReference type="GO" id="GO:0016301">
    <property type="term" value="F:kinase activity"/>
    <property type="evidence" value="ECO:0007669"/>
    <property type="project" value="UniProtKB-KW"/>
</dbReference>
<reference evidence="2 3" key="1">
    <citation type="journal article" date="2018" name="G3 (Bethesda)">
        <title>Phylogenetic and Phylogenomic Definition of Rhizopus Species.</title>
        <authorList>
            <person name="Gryganskyi A.P."/>
            <person name="Golan J."/>
            <person name="Dolatabadi S."/>
            <person name="Mondo S."/>
            <person name="Robb S."/>
            <person name="Idnurm A."/>
            <person name="Muszewska A."/>
            <person name="Steczkiewicz K."/>
            <person name="Masonjones S."/>
            <person name="Liao H.L."/>
            <person name="Gajdeczka M.T."/>
            <person name="Anike F."/>
            <person name="Vuek A."/>
            <person name="Anishchenko I.M."/>
            <person name="Voigt K."/>
            <person name="de Hoog G.S."/>
            <person name="Smith M.E."/>
            <person name="Heitman J."/>
            <person name="Vilgalys R."/>
            <person name="Stajich J.E."/>
        </authorList>
    </citation>
    <scope>NUCLEOTIDE SEQUENCE [LARGE SCALE GENOMIC DNA]</scope>
    <source>
        <strain evidence="2 3">LSU 92-RS-03</strain>
    </source>
</reference>
<dbReference type="Gene3D" id="3.30.200.20">
    <property type="entry name" value="Phosphorylase Kinase, domain 1"/>
    <property type="match status" value="1"/>
</dbReference>
<evidence type="ECO:0000313" key="2">
    <source>
        <dbReference type="EMBL" id="RCH89485.1"/>
    </source>
</evidence>
<feature type="compositionally biased region" description="Basic and acidic residues" evidence="1">
    <location>
        <begin position="69"/>
        <end position="98"/>
    </location>
</feature>
<keyword evidence="3" id="KW-1185">Reference proteome</keyword>
<gene>
    <name evidence="2" type="primary">MPK1_3</name>
    <name evidence="2" type="ORF">CU098_010510</name>
</gene>
<comment type="caution">
    <text evidence="2">The sequence shown here is derived from an EMBL/GenBank/DDBJ whole genome shotgun (WGS) entry which is preliminary data.</text>
</comment>
<dbReference type="Proteomes" id="UP000253551">
    <property type="component" value="Unassembled WGS sequence"/>
</dbReference>
<keyword evidence="2" id="KW-0808">Transferase</keyword>
<dbReference type="Gene3D" id="1.10.510.10">
    <property type="entry name" value="Transferase(Phosphotransferase) domain 1"/>
    <property type="match status" value="1"/>
</dbReference>
<sequence length="120" mass="13518">RITVEEALAHPYLAAYHDEDDEPTHTQTFDFSFEVVESMEDMRKMIAQEVMTFKAQKQGLQLNTGSSLKRKESLSANDREALERSKEVAKTRQNDHRNSSSIAATAAPITQNSDDIGMDN</sequence>
<dbReference type="EMBL" id="PJQM01003327">
    <property type="protein sequence ID" value="RCH89485.1"/>
    <property type="molecule type" value="Genomic_DNA"/>
</dbReference>
<organism evidence="2 3">
    <name type="scientific">Rhizopus stolonifer</name>
    <name type="common">Rhizopus nigricans</name>
    <dbReference type="NCBI Taxonomy" id="4846"/>
    <lineage>
        <taxon>Eukaryota</taxon>
        <taxon>Fungi</taxon>
        <taxon>Fungi incertae sedis</taxon>
        <taxon>Mucoromycota</taxon>
        <taxon>Mucoromycotina</taxon>
        <taxon>Mucoromycetes</taxon>
        <taxon>Mucorales</taxon>
        <taxon>Mucorineae</taxon>
        <taxon>Rhizopodaceae</taxon>
        <taxon>Rhizopus</taxon>
    </lineage>
</organism>
<name>A0A367JHX8_RHIST</name>
<evidence type="ECO:0000256" key="1">
    <source>
        <dbReference type="SAM" id="MobiDB-lite"/>
    </source>
</evidence>
<feature type="region of interest" description="Disordered" evidence="1">
    <location>
        <begin position="64"/>
        <end position="120"/>
    </location>
</feature>
<dbReference type="OrthoDB" id="192887at2759"/>